<dbReference type="GO" id="GO:0005634">
    <property type="term" value="C:nucleus"/>
    <property type="evidence" value="ECO:0007669"/>
    <property type="project" value="UniProtKB-SubCell"/>
</dbReference>
<name>A0A077Z3X6_TRITR</name>
<dbReference type="GO" id="GO:0043565">
    <property type="term" value="F:sequence-specific DNA binding"/>
    <property type="evidence" value="ECO:0007669"/>
    <property type="project" value="InterPro"/>
</dbReference>
<comment type="similarity">
    <text evidence="2">Belongs to the nuclear hormone receptor family.</text>
</comment>
<dbReference type="InterPro" id="IPR013088">
    <property type="entry name" value="Znf_NHR/GATA"/>
</dbReference>
<dbReference type="PROSITE" id="PS51030">
    <property type="entry name" value="NUCLEAR_REC_DBD_2"/>
    <property type="match status" value="1"/>
</dbReference>
<keyword evidence="11" id="KW-0812">Transmembrane</keyword>
<keyword evidence="5" id="KW-0862">Zinc</keyword>
<dbReference type="Pfam" id="PF00105">
    <property type="entry name" value="zf-C4"/>
    <property type="match status" value="1"/>
</dbReference>
<comment type="subcellular location">
    <subcellularLocation>
        <location evidence="1">Nucleus</location>
    </subcellularLocation>
</comment>
<evidence type="ECO:0000256" key="11">
    <source>
        <dbReference type="SAM" id="Phobius"/>
    </source>
</evidence>
<keyword evidence="9 13" id="KW-0675">Receptor</keyword>
<evidence type="ECO:0000256" key="6">
    <source>
        <dbReference type="ARBA" id="ARBA00023015"/>
    </source>
</evidence>
<dbReference type="SUPFAM" id="SSF57716">
    <property type="entry name" value="Glucocorticoid receptor-like (DNA-binding domain)"/>
    <property type="match status" value="1"/>
</dbReference>
<evidence type="ECO:0000256" key="4">
    <source>
        <dbReference type="ARBA" id="ARBA00022771"/>
    </source>
</evidence>
<gene>
    <name evidence="13" type="ORF">TTRE_0000264801</name>
</gene>
<dbReference type="SMART" id="SM00399">
    <property type="entry name" value="ZnF_C4"/>
    <property type="match status" value="1"/>
</dbReference>
<dbReference type="InterPro" id="IPR001628">
    <property type="entry name" value="Znf_hrmn_rcpt"/>
</dbReference>
<dbReference type="EMBL" id="HG805893">
    <property type="protein sequence ID" value="CDW54378.1"/>
    <property type="molecule type" value="Genomic_DNA"/>
</dbReference>
<reference evidence="13" key="1">
    <citation type="submission" date="2014-01" db="EMBL/GenBank/DDBJ databases">
        <authorList>
            <person name="Aslett M."/>
        </authorList>
    </citation>
    <scope>NUCLEOTIDE SEQUENCE</scope>
</reference>
<accession>A0A077Z3X6</accession>
<dbReference type="AlphaFoldDB" id="A0A077Z3X6"/>
<dbReference type="OrthoDB" id="5771769at2759"/>
<keyword evidence="10" id="KW-0539">Nucleus</keyword>
<dbReference type="GO" id="GO:0003700">
    <property type="term" value="F:DNA-binding transcription factor activity"/>
    <property type="evidence" value="ECO:0007669"/>
    <property type="project" value="InterPro"/>
</dbReference>
<keyword evidence="11" id="KW-0472">Membrane</keyword>
<dbReference type="PRINTS" id="PR00047">
    <property type="entry name" value="STROIDFINGER"/>
</dbReference>
<evidence type="ECO:0000256" key="1">
    <source>
        <dbReference type="ARBA" id="ARBA00004123"/>
    </source>
</evidence>
<evidence type="ECO:0000256" key="2">
    <source>
        <dbReference type="ARBA" id="ARBA00005993"/>
    </source>
</evidence>
<dbReference type="Gene3D" id="3.30.50.10">
    <property type="entry name" value="Erythroid Transcription Factor GATA-1, subunit A"/>
    <property type="match status" value="1"/>
</dbReference>
<keyword evidence="8" id="KW-0804">Transcription</keyword>
<reference evidence="13" key="2">
    <citation type="submission" date="2014-03" db="EMBL/GenBank/DDBJ databases">
        <title>The whipworm genome and dual-species transcriptomics of an intimate host-pathogen interaction.</title>
        <authorList>
            <person name="Foth B.J."/>
            <person name="Tsai I.J."/>
            <person name="Reid A.J."/>
            <person name="Bancroft A.J."/>
            <person name="Nichol S."/>
            <person name="Tracey A."/>
            <person name="Holroyd N."/>
            <person name="Cotton J.A."/>
            <person name="Stanley E.J."/>
            <person name="Zarowiecki M."/>
            <person name="Liu J.Z."/>
            <person name="Huckvale T."/>
            <person name="Cooper P.J."/>
            <person name="Grencis R.K."/>
            <person name="Berriman M."/>
        </authorList>
    </citation>
    <scope>NUCLEOTIDE SEQUENCE [LARGE SCALE GENOMIC DNA]</scope>
</reference>
<evidence type="ECO:0000259" key="12">
    <source>
        <dbReference type="PROSITE" id="PS51030"/>
    </source>
</evidence>
<dbReference type="CDD" id="cd07164">
    <property type="entry name" value="NR_DBD_PNR_like_1"/>
    <property type="match status" value="1"/>
</dbReference>
<dbReference type="InterPro" id="IPR050274">
    <property type="entry name" value="Nuclear_hormone_rcpt_NR2"/>
</dbReference>
<evidence type="ECO:0000313" key="13">
    <source>
        <dbReference type="EMBL" id="CDW54378.1"/>
    </source>
</evidence>
<protein>
    <submittedName>
        <fullName evidence="13">Photoreceptor-specific nuclear receptor</fullName>
    </submittedName>
</protein>
<feature type="domain" description="Nuclear receptor" evidence="12">
    <location>
        <begin position="78"/>
        <end position="153"/>
    </location>
</feature>
<dbReference type="STRING" id="36087.A0A077Z3X6"/>
<dbReference type="PANTHER" id="PTHR24083">
    <property type="entry name" value="NUCLEAR HORMONE RECEPTOR"/>
    <property type="match status" value="1"/>
</dbReference>
<evidence type="ECO:0000256" key="5">
    <source>
        <dbReference type="ARBA" id="ARBA00022833"/>
    </source>
</evidence>
<evidence type="ECO:0000256" key="7">
    <source>
        <dbReference type="ARBA" id="ARBA00023125"/>
    </source>
</evidence>
<feature type="transmembrane region" description="Helical" evidence="11">
    <location>
        <begin position="29"/>
        <end position="47"/>
    </location>
</feature>
<evidence type="ECO:0000313" key="14">
    <source>
        <dbReference type="Proteomes" id="UP000030665"/>
    </source>
</evidence>
<keyword evidence="4" id="KW-0863">Zinc-finger</keyword>
<keyword evidence="14" id="KW-1185">Reference proteome</keyword>
<feature type="non-terminal residue" evidence="13">
    <location>
        <position position="1"/>
    </location>
</feature>
<keyword evidence="3" id="KW-0479">Metal-binding</keyword>
<dbReference type="FunFam" id="3.30.50.10:FF:000030">
    <property type="entry name" value="Nuclear Hormone Receptor family"/>
    <property type="match status" value="1"/>
</dbReference>
<keyword evidence="7" id="KW-0238">DNA-binding</keyword>
<evidence type="ECO:0000256" key="8">
    <source>
        <dbReference type="ARBA" id="ARBA00023163"/>
    </source>
</evidence>
<organism evidence="13 14">
    <name type="scientific">Trichuris trichiura</name>
    <name type="common">Whipworm</name>
    <name type="synonym">Trichocephalus trichiurus</name>
    <dbReference type="NCBI Taxonomy" id="36087"/>
    <lineage>
        <taxon>Eukaryota</taxon>
        <taxon>Metazoa</taxon>
        <taxon>Ecdysozoa</taxon>
        <taxon>Nematoda</taxon>
        <taxon>Enoplea</taxon>
        <taxon>Dorylaimia</taxon>
        <taxon>Trichinellida</taxon>
        <taxon>Trichuridae</taxon>
        <taxon>Trichuris</taxon>
    </lineage>
</organism>
<evidence type="ECO:0000256" key="10">
    <source>
        <dbReference type="ARBA" id="ARBA00023242"/>
    </source>
</evidence>
<dbReference type="PROSITE" id="PS00031">
    <property type="entry name" value="NUCLEAR_REC_DBD_1"/>
    <property type="match status" value="1"/>
</dbReference>
<evidence type="ECO:0000256" key="9">
    <source>
        <dbReference type="ARBA" id="ARBA00023170"/>
    </source>
</evidence>
<proteinExistence type="inferred from homology"/>
<sequence length="180" mass="20395">FVFRISTVTLTQLTCGHVGLNCVLAEGNSVNFANSILFVVIFFFLVADRCSNRRGQYPPASYIDDDISCMEVETKGPELVCRVCGDKASGKHYGVPSCDGCRGFFKRSIRRQLNYQCKGSGNCIVDVIRRNQCQACRFNKCLKMNMNRDGKQRQQFPLYYILQTNLHCLLRSIFVEAFAS</sequence>
<keyword evidence="6" id="KW-0805">Transcription regulation</keyword>
<dbReference type="Proteomes" id="UP000030665">
    <property type="component" value="Unassembled WGS sequence"/>
</dbReference>
<keyword evidence="11" id="KW-1133">Transmembrane helix</keyword>
<evidence type="ECO:0000256" key="3">
    <source>
        <dbReference type="ARBA" id="ARBA00022723"/>
    </source>
</evidence>
<dbReference type="GO" id="GO:0008270">
    <property type="term" value="F:zinc ion binding"/>
    <property type="evidence" value="ECO:0007669"/>
    <property type="project" value="UniProtKB-KW"/>
</dbReference>